<dbReference type="KEGG" id="vg:26122751"/>
<keyword evidence="3" id="KW-0964">Secreted</keyword>
<comment type="subcellular location">
    <subcellularLocation>
        <location evidence="1">Secreted</location>
    </subcellularLocation>
</comment>
<dbReference type="PROSITE" id="PS00250">
    <property type="entry name" value="TGF_BETA_1"/>
    <property type="match status" value="1"/>
</dbReference>
<evidence type="ECO:0000313" key="9">
    <source>
        <dbReference type="EMBL" id="ALA62435.1"/>
    </source>
</evidence>
<keyword evidence="10" id="KW-1185">Reference proteome</keyword>
<evidence type="ECO:0000313" key="10">
    <source>
        <dbReference type="Proteomes" id="UP000142477"/>
    </source>
</evidence>
<name>A0A0M3ZHH4_9POXV</name>
<dbReference type="OrthoDB" id="31862at10239"/>
<dbReference type="InterPro" id="IPR017948">
    <property type="entry name" value="TGFb_CS"/>
</dbReference>
<evidence type="ECO:0000256" key="6">
    <source>
        <dbReference type="SAM" id="MobiDB-lite"/>
    </source>
</evidence>
<reference evidence="9 10" key="1">
    <citation type="journal article" date="2015" name="Infect. Genet. Evol.">
        <title>Unique genomic organization of a novel Avipoxvirus detected in turkey (Meleagris gallopavo).</title>
        <authorList>
            <person name="Banyai K."/>
            <person name="Palya V."/>
            <person name="Denes B."/>
            <person name="Glavits R."/>
            <person name="Ivanics E."/>
            <person name="Horvath B."/>
            <person name="Farkas S.L."/>
            <person name="Marton S."/>
            <person name="Balint A."/>
            <person name="Gyuranecz M."/>
            <person name="Erdelyi K."/>
            <person name="Dan A."/>
        </authorList>
    </citation>
    <scope>NUCLEOTIDE SEQUENCE [LARGE SCALE GENOMIC DNA]</scope>
    <source>
        <strain evidence="9 10">TKPV-HU1124/2011</strain>
    </source>
</reference>
<keyword evidence="4" id="KW-0339">Growth factor</keyword>
<evidence type="ECO:0000256" key="4">
    <source>
        <dbReference type="ARBA" id="ARBA00023030"/>
    </source>
</evidence>
<feature type="region of interest" description="Disordered" evidence="6">
    <location>
        <begin position="252"/>
        <end position="286"/>
    </location>
</feature>
<protein>
    <submittedName>
        <fullName evidence="9">TGF-beta-like protein</fullName>
    </submittedName>
</protein>
<evidence type="ECO:0000256" key="5">
    <source>
        <dbReference type="ARBA" id="ARBA00023157"/>
    </source>
</evidence>
<dbReference type="GO" id="GO:0005615">
    <property type="term" value="C:extracellular space"/>
    <property type="evidence" value="ECO:0007669"/>
    <property type="project" value="TreeGrafter"/>
</dbReference>
<dbReference type="PANTHER" id="PTHR11848">
    <property type="entry name" value="TGF-BETA FAMILY"/>
    <property type="match status" value="1"/>
</dbReference>
<dbReference type="GeneID" id="26122751"/>
<dbReference type="InterPro" id="IPR001839">
    <property type="entry name" value="TGF-b_C"/>
</dbReference>
<dbReference type="RefSeq" id="YP_009177082.1">
    <property type="nucleotide sequence ID" value="NC_028238.1"/>
</dbReference>
<evidence type="ECO:0000256" key="7">
    <source>
        <dbReference type="SAM" id="Phobius"/>
    </source>
</evidence>
<dbReference type="SMART" id="SM00204">
    <property type="entry name" value="TGFB"/>
    <property type="match status" value="1"/>
</dbReference>
<feature type="transmembrane region" description="Helical" evidence="7">
    <location>
        <begin position="7"/>
        <end position="24"/>
    </location>
</feature>
<dbReference type="Pfam" id="PF00019">
    <property type="entry name" value="TGF_beta"/>
    <property type="match status" value="1"/>
</dbReference>
<organism evidence="9 10">
    <name type="scientific">Turkeypox virus</name>
    <dbReference type="NCBI Taxonomy" id="336486"/>
    <lineage>
        <taxon>Viruses</taxon>
        <taxon>Varidnaviria</taxon>
        <taxon>Bamfordvirae</taxon>
        <taxon>Nucleocytoviricota</taxon>
        <taxon>Pokkesviricetes</taxon>
        <taxon>Chitovirales</taxon>
        <taxon>Poxviridae</taxon>
        <taxon>Chordopoxvirinae</taxon>
        <taxon>Avipoxvirus</taxon>
        <taxon>Avipoxvirus turkeypox</taxon>
    </lineage>
</organism>
<evidence type="ECO:0000256" key="3">
    <source>
        <dbReference type="ARBA" id="ARBA00022525"/>
    </source>
</evidence>
<dbReference type="InterPro" id="IPR029034">
    <property type="entry name" value="Cystine-knot_cytokine"/>
</dbReference>
<dbReference type="SUPFAM" id="SSF57501">
    <property type="entry name" value="Cystine-knot cytokines"/>
    <property type="match status" value="1"/>
</dbReference>
<dbReference type="EMBL" id="KP728110">
    <property type="protein sequence ID" value="ALA62435.1"/>
    <property type="molecule type" value="Genomic_DNA"/>
</dbReference>
<dbReference type="InterPro" id="IPR015615">
    <property type="entry name" value="TGF-beta-rel"/>
</dbReference>
<proteinExistence type="inferred from homology"/>
<feature type="compositionally biased region" description="Pro residues" evidence="6">
    <location>
        <begin position="262"/>
        <end position="285"/>
    </location>
</feature>
<keyword evidence="5" id="KW-1015">Disulfide bond</keyword>
<evidence type="ECO:0000259" key="8">
    <source>
        <dbReference type="PROSITE" id="PS51362"/>
    </source>
</evidence>
<dbReference type="Gene3D" id="2.10.90.10">
    <property type="entry name" value="Cystine-knot cytokines"/>
    <property type="match status" value="1"/>
</dbReference>
<accession>A0A0M3ZHH4</accession>
<dbReference type="GO" id="GO:0005125">
    <property type="term" value="F:cytokine activity"/>
    <property type="evidence" value="ECO:0007669"/>
    <property type="project" value="TreeGrafter"/>
</dbReference>
<dbReference type="PROSITE" id="PS51362">
    <property type="entry name" value="TGF_BETA_2"/>
    <property type="match status" value="1"/>
</dbReference>
<keyword evidence="7" id="KW-0812">Transmembrane</keyword>
<keyword evidence="7" id="KW-1133">Transmembrane helix</keyword>
<evidence type="ECO:0000256" key="1">
    <source>
        <dbReference type="ARBA" id="ARBA00004613"/>
    </source>
</evidence>
<dbReference type="Proteomes" id="UP000142477">
    <property type="component" value="Segment"/>
</dbReference>
<dbReference type="PANTHER" id="PTHR11848:SF309">
    <property type="entry name" value="INHIBIN BETA CHAIN"/>
    <property type="match status" value="1"/>
</dbReference>
<dbReference type="GO" id="GO:0008083">
    <property type="term" value="F:growth factor activity"/>
    <property type="evidence" value="ECO:0007669"/>
    <property type="project" value="UniProtKB-KW"/>
</dbReference>
<sequence>MYLYYKISSIYVISLSIILSVYYMNNVESVKTFSDAILSYLNLTEHDVVSNPENMIVRPEKYKDSAAVTVDGVFLYGIMQFNGETDSLYNYMHDNFSLCAYYKKNTPTGITNITISQSIDGSTIDYVNKTIIANNSWVCVLLSEKMLMEYYDKYHDIRFTVKPYDAVDPNKNPFLEMYPVDVGSAVNAITIKYELNCTGNCRYTLKDSNITTYDALHMEKLSNRRKRQIDVMLDPNIFSPYCCHNHVDDRRKHHDRHSARTPPAPPQPRPVPPRPPSSPSPPPPLPDKRILHTKECALHYKYISFKDVGCNWVLSPKGFTFRYCKGECIVSSFTKSSIVYGAMLVNDAKSSNIHICCSPKSRTSMRIMYAVGSNIRESTIHNFMPSSCGC</sequence>
<evidence type="ECO:0000256" key="2">
    <source>
        <dbReference type="ARBA" id="ARBA00006656"/>
    </source>
</evidence>
<comment type="similarity">
    <text evidence="2">Belongs to the TGF-beta family.</text>
</comment>
<keyword evidence="7" id="KW-0472">Membrane</keyword>
<feature type="domain" description="TGF-beta family profile" evidence="8">
    <location>
        <begin position="274"/>
        <end position="390"/>
    </location>
</feature>